<name>A0AAW1KDA3_SAPOF</name>
<feature type="transmembrane region" description="Helical" evidence="2">
    <location>
        <begin position="60"/>
        <end position="78"/>
    </location>
</feature>
<protein>
    <submittedName>
        <fullName evidence="3">Uncharacterized protein</fullName>
    </submittedName>
</protein>
<dbReference type="PANTHER" id="PTHR34364:SF1">
    <property type="entry name" value="WAS_WASL-INTERACTING FAMILY PROTEIN"/>
    <property type="match status" value="1"/>
</dbReference>
<dbReference type="AlphaFoldDB" id="A0AAW1KDA3"/>
<gene>
    <name evidence="3" type="ORF">RND81_06G187800</name>
</gene>
<feature type="region of interest" description="Disordered" evidence="1">
    <location>
        <begin position="27"/>
        <end position="47"/>
    </location>
</feature>
<dbReference type="EMBL" id="JBDFQZ010000006">
    <property type="protein sequence ID" value="KAK9715768.1"/>
    <property type="molecule type" value="Genomic_DNA"/>
</dbReference>
<proteinExistence type="predicted"/>
<feature type="region of interest" description="Disordered" evidence="1">
    <location>
        <begin position="88"/>
        <end position="115"/>
    </location>
</feature>
<keyword evidence="4" id="KW-1185">Reference proteome</keyword>
<evidence type="ECO:0000313" key="4">
    <source>
        <dbReference type="Proteomes" id="UP001443914"/>
    </source>
</evidence>
<keyword evidence="2" id="KW-0812">Transmembrane</keyword>
<dbReference type="PANTHER" id="PTHR34364">
    <property type="entry name" value="WAS/WASL-INTERACTING FAMILY PROTEIN"/>
    <property type="match status" value="1"/>
</dbReference>
<dbReference type="Proteomes" id="UP001443914">
    <property type="component" value="Unassembled WGS sequence"/>
</dbReference>
<evidence type="ECO:0000256" key="1">
    <source>
        <dbReference type="SAM" id="MobiDB-lite"/>
    </source>
</evidence>
<comment type="caution">
    <text evidence="3">The sequence shown here is derived from an EMBL/GenBank/DDBJ whole genome shotgun (WGS) entry which is preliminary data.</text>
</comment>
<accession>A0AAW1KDA3</accession>
<organism evidence="3 4">
    <name type="scientific">Saponaria officinalis</name>
    <name type="common">Common soapwort</name>
    <name type="synonym">Lychnis saponaria</name>
    <dbReference type="NCBI Taxonomy" id="3572"/>
    <lineage>
        <taxon>Eukaryota</taxon>
        <taxon>Viridiplantae</taxon>
        <taxon>Streptophyta</taxon>
        <taxon>Embryophyta</taxon>
        <taxon>Tracheophyta</taxon>
        <taxon>Spermatophyta</taxon>
        <taxon>Magnoliopsida</taxon>
        <taxon>eudicotyledons</taxon>
        <taxon>Gunneridae</taxon>
        <taxon>Pentapetalae</taxon>
        <taxon>Caryophyllales</taxon>
        <taxon>Caryophyllaceae</taxon>
        <taxon>Caryophylleae</taxon>
        <taxon>Saponaria</taxon>
    </lineage>
</organism>
<keyword evidence="2" id="KW-1133">Transmembrane helix</keyword>
<feature type="compositionally biased region" description="Pro residues" evidence="1">
    <location>
        <begin position="34"/>
        <end position="46"/>
    </location>
</feature>
<evidence type="ECO:0000256" key="2">
    <source>
        <dbReference type="SAM" id="Phobius"/>
    </source>
</evidence>
<reference evidence="3" key="1">
    <citation type="submission" date="2024-03" db="EMBL/GenBank/DDBJ databases">
        <title>WGS assembly of Saponaria officinalis var. Norfolk2.</title>
        <authorList>
            <person name="Jenkins J."/>
            <person name="Shu S."/>
            <person name="Grimwood J."/>
            <person name="Barry K."/>
            <person name="Goodstein D."/>
            <person name="Schmutz J."/>
            <person name="Leebens-Mack J."/>
            <person name="Osbourn A."/>
        </authorList>
    </citation>
    <scope>NUCLEOTIDE SEQUENCE [LARGE SCALE GENOMIC DNA]</scope>
    <source>
        <strain evidence="3">JIC</strain>
    </source>
</reference>
<evidence type="ECO:0000313" key="3">
    <source>
        <dbReference type="EMBL" id="KAK9715768.1"/>
    </source>
</evidence>
<sequence length="182" mass="20515">MDTNFITTKMKIGGRKSIFKNQCTPISTKMDASQPPPPPLPPPPSSIPEIPTARIQRYKLAWRVFMIGNLGLGAYIFARAKMKDSNVKTQKAQLPSPLPLPTTTPEPTADNVEEPEIASSTPIADLVKVCEPVPEDQQRELFQWILDEKRKIKPRNKDDKKRIDDEKAILKMFIRSESVPPL</sequence>
<keyword evidence="2" id="KW-0472">Membrane</keyword>